<keyword evidence="3" id="KW-1185">Reference proteome</keyword>
<evidence type="ECO:0000313" key="2">
    <source>
        <dbReference type="EMBL" id="MBB6109717.1"/>
    </source>
</evidence>
<proteinExistence type="predicted"/>
<dbReference type="EMBL" id="JACHCB010000005">
    <property type="protein sequence ID" value="MBB6109717.1"/>
    <property type="molecule type" value="Genomic_DNA"/>
</dbReference>
<name>A0ABR6PIW4_9SPHI</name>
<protein>
    <submittedName>
        <fullName evidence="2">Uncharacterized protein</fullName>
    </submittedName>
</protein>
<dbReference type="Proteomes" id="UP000541583">
    <property type="component" value="Unassembled WGS sequence"/>
</dbReference>
<evidence type="ECO:0000256" key="1">
    <source>
        <dbReference type="SAM" id="MobiDB-lite"/>
    </source>
</evidence>
<reference evidence="2 3" key="1">
    <citation type="submission" date="2020-08" db="EMBL/GenBank/DDBJ databases">
        <title>Genomic Encyclopedia of Type Strains, Phase IV (KMG-V): Genome sequencing to study the core and pangenomes of soil and plant-associated prokaryotes.</title>
        <authorList>
            <person name="Whitman W."/>
        </authorList>
    </citation>
    <scope>NUCLEOTIDE SEQUENCE [LARGE SCALE GENOMIC DNA]</scope>
    <source>
        <strain evidence="2 3">ANJLi2</strain>
    </source>
</reference>
<sequence>MGLHHATIKAAVKAYGPLHTEGKTADEVKAEIAKDEKGFTPDEVEEVYAAITADPTDDKPESTPKPKKAKAHVVITQFRDKNNWDKLYEVGDDVSHFDDERKADLLDRKLIEAI</sequence>
<dbReference type="RefSeq" id="WP_076373500.1">
    <property type="nucleotide sequence ID" value="NZ_FTMG01000005.1"/>
</dbReference>
<comment type="caution">
    <text evidence="2">The sequence shown here is derived from an EMBL/GenBank/DDBJ whole genome shotgun (WGS) entry which is preliminary data.</text>
</comment>
<evidence type="ECO:0000313" key="3">
    <source>
        <dbReference type="Proteomes" id="UP000541583"/>
    </source>
</evidence>
<gene>
    <name evidence="2" type="ORF">HDF23_002466</name>
</gene>
<feature type="region of interest" description="Disordered" evidence="1">
    <location>
        <begin position="52"/>
        <end position="71"/>
    </location>
</feature>
<organism evidence="2 3">
    <name type="scientific">Mucilaginibacter lappiensis</name>
    <dbReference type="NCBI Taxonomy" id="354630"/>
    <lineage>
        <taxon>Bacteria</taxon>
        <taxon>Pseudomonadati</taxon>
        <taxon>Bacteroidota</taxon>
        <taxon>Sphingobacteriia</taxon>
        <taxon>Sphingobacteriales</taxon>
        <taxon>Sphingobacteriaceae</taxon>
        <taxon>Mucilaginibacter</taxon>
    </lineage>
</organism>
<accession>A0ABR6PIW4</accession>